<dbReference type="PANTHER" id="PTHR30146:SF109">
    <property type="entry name" value="HTH-TYPE TRANSCRIPTIONAL REGULATOR GALS"/>
    <property type="match status" value="1"/>
</dbReference>
<protein>
    <submittedName>
        <fullName evidence="5">LacI family transcriptional regulator</fullName>
    </submittedName>
</protein>
<comment type="caution">
    <text evidence="5">The sequence shown here is derived from an EMBL/GenBank/DDBJ whole genome shotgun (WGS) entry which is preliminary data.</text>
</comment>
<evidence type="ECO:0000313" key="6">
    <source>
        <dbReference type="Proteomes" id="UP000612362"/>
    </source>
</evidence>
<sequence>MPPVSIKDIAARAGVSFQTVSKVLKGKGSVSPETRAWILEVAEQLGYVPNALARSLVSQRTGTIGIVASDFSDYVLAQFVVGAEREARRQGQCVIVGSVDREGSDSERYLRLLMERRVDGILLAAPQLEQNIQIGTMLNGKLPVVSLFRIPGVSLVRVGSNHLETGLIATQHLLELGHRRIGTITGPQERRATQSRLRGYQKALQDADITYDTDLVEEANWEAEGGYEATLRLLKRVPTITAIFAQNDMMAIGVLSALHDQGLHVPNDCAVVGCDDIPIAAHTIPTLTSVHIPLYETGEAAMSLLLNHIENQATEPQRVLLPIHLIKRASSGRHVVQTA</sequence>
<feature type="domain" description="HTH lacI-type" evidence="4">
    <location>
        <begin position="4"/>
        <end position="58"/>
    </location>
</feature>
<keyword evidence="6" id="KW-1185">Reference proteome</keyword>
<dbReference type="RefSeq" id="WP_220198412.1">
    <property type="nucleotide sequence ID" value="NZ_BNJF01000005.1"/>
</dbReference>
<keyword evidence="2" id="KW-0238">DNA-binding</keyword>
<dbReference type="AlphaFoldDB" id="A0A8J3IDC6"/>
<dbReference type="InterPro" id="IPR010982">
    <property type="entry name" value="Lambda_DNA-bd_dom_sf"/>
</dbReference>
<evidence type="ECO:0000259" key="4">
    <source>
        <dbReference type="PROSITE" id="PS50932"/>
    </source>
</evidence>
<dbReference type="CDD" id="cd01392">
    <property type="entry name" value="HTH_LacI"/>
    <property type="match status" value="1"/>
</dbReference>
<dbReference type="SUPFAM" id="SSF47413">
    <property type="entry name" value="lambda repressor-like DNA-binding domains"/>
    <property type="match status" value="1"/>
</dbReference>
<gene>
    <name evidence="5" type="ORF">KSX_74320</name>
</gene>
<evidence type="ECO:0000256" key="2">
    <source>
        <dbReference type="ARBA" id="ARBA00023125"/>
    </source>
</evidence>
<evidence type="ECO:0000256" key="3">
    <source>
        <dbReference type="ARBA" id="ARBA00023163"/>
    </source>
</evidence>
<organism evidence="5 6">
    <name type="scientific">Ktedonospora formicarum</name>
    <dbReference type="NCBI Taxonomy" id="2778364"/>
    <lineage>
        <taxon>Bacteria</taxon>
        <taxon>Bacillati</taxon>
        <taxon>Chloroflexota</taxon>
        <taxon>Ktedonobacteria</taxon>
        <taxon>Ktedonobacterales</taxon>
        <taxon>Ktedonobacteraceae</taxon>
        <taxon>Ktedonospora</taxon>
    </lineage>
</organism>
<dbReference type="PROSITE" id="PS50932">
    <property type="entry name" value="HTH_LACI_2"/>
    <property type="match status" value="1"/>
</dbReference>
<evidence type="ECO:0000256" key="1">
    <source>
        <dbReference type="ARBA" id="ARBA00023015"/>
    </source>
</evidence>
<dbReference type="InterPro" id="IPR028082">
    <property type="entry name" value="Peripla_BP_I"/>
</dbReference>
<dbReference type="Gene3D" id="1.10.260.40">
    <property type="entry name" value="lambda repressor-like DNA-binding domains"/>
    <property type="match status" value="1"/>
</dbReference>
<keyword evidence="3" id="KW-0804">Transcription</keyword>
<dbReference type="CDD" id="cd06267">
    <property type="entry name" value="PBP1_LacI_sugar_binding-like"/>
    <property type="match status" value="1"/>
</dbReference>
<dbReference type="PROSITE" id="PS00356">
    <property type="entry name" value="HTH_LACI_1"/>
    <property type="match status" value="1"/>
</dbReference>
<dbReference type="Gene3D" id="3.40.50.2300">
    <property type="match status" value="2"/>
</dbReference>
<name>A0A8J3IDC6_9CHLR</name>
<dbReference type="Pfam" id="PF13377">
    <property type="entry name" value="Peripla_BP_3"/>
    <property type="match status" value="1"/>
</dbReference>
<accession>A0A8J3IDC6</accession>
<reference evidence="5" key="1">
    <citation type="submission" date="2020-10" db="EMBL/GenBank/DDBJ databases">
        <title>Taxonomic study of unclassified bacteria belonging to the class Ktedonobacteria.</title>
        <authorList>
            <person name="Yabe S."/>
            <person name="Wang C.M."/>
            <person name="Zheng Y."/>
            <person name="Sakai Y."/>
            <person name="Cavaletti L."/>
            <person name="Monciardini P."/>
            <person name="Donadio S."/>
        </authorList>
    </citation>
    <scope>NUCLEOTIDE SEQUENCE</scope>
    <source>
        <strain evidence="5">SOSP1-1</strain>
    </source>
</reference>
<dbReference type="SUPFAM" id="SSF53822">
    <property type="entry name" value="Periplasmic binding protein-like I"/>
    <property type="match status" value="1"/>
</dbReference>
<keyword evidence="1" id="KW-0805">Transcription regulation</keyword>
<dbReference type="PANTHER" id="PTHR30146">
    <property type="entry name" value="LACI-RELATED TRANSCRIPTIONAL REPRESSOR"/>
    <property type="match status" value="1"/>
</dbReference>
<evidence type="ECO:0000313" key="5">
    <source>
        <dbReference type="EMBL" id="GHO49269.1"/>
    </source>
</evidence>
<dbReference type="GO" id="GO:0000976">
    <property type="term" value="F:transcription cis-regulatory region binding"/>
    <property type="evidence" value="ECO:0007669"/>
    <property type="project" value="TreeGrafter"/>
</dbReference>
<dbReference type="InterPro" id="IPR000843">
    <property type="entry name" value="HTH_LacI"/>
</dbReference>
<dbReference type="GO" id="GO:0003700">
    <property type="term" value="F:DNA-binding transcription factor activity"/>
    <property type="evidence" value="ECO:0007669"/>
    <property type="project" value="TreeGrafter"/>
</dbReference>
<proteinExistence type="predicted"/>
<dbReference type="EMBL" id="BNJF01000005">
    <property type="protein sequence ID" value="GHO49269.1"/>
    <property type="molecule type" value="Genomic_DNA"/>
</dbReference>
<dbReference type="Pfam" id="PF00356">
    <property type="entry name" value="LacI"/>
    <property type="match status" value="1"/>
</dbReference>
<dbReference type="SMART" id="SM00354">
    <property type="entry name" value="HTH_LACI"/>
    <property type="match status" value="1"/>
</dbReference>
<dbReference type="InterPro" id="IPR046335">
    <property type="entry name" value="LacI/GalR-like_sensor"/>
</dbReference>
<dbReference type="Proteomes" id="UP000612362">
    <property type="component" value="Unassembled WGS sequence"/>
</dbReference>